<organism evidence="5 6">
    <name type="scientific">Rhizopus delemar</name>
    <dbReference type="NCBI Taxonomy" id="936053"/>
    <lineage>
        <taxon>Eukaryota</taxon>
        <taxon>Fungi</taxon>
        <taxon>Fungi incertae sedis</taxon>
        <taxon>Mucoromycota</taxon>
        <taxon>Mucoromycotina</taxon>
        <taxon>Mucoromycetes</taxon>
        <taxon>Mucorales</taxon>
        <taxon>Mucorineae</taxon>
        <taxon>Rhizopodaceae</taxon>
        <taxon>Rhizopus</taxon>
    </lineage>
</organism>
<keyword evidence="3 4" id="KW-0653">Protein transport</keyword>
<evidence type="ECO:0000313" key="6">
    <source>
        <dbReference type="Proteomes" id="UP000740926"/>
    </source>
</evidence>
<dbReference type="InterPro" id="IPR011990">
    <property type="entry name" value="TPR-like_helical_dom_sf"/>
</dbReference>
<keyword evidence="4" id="KW-0472">Membrane</keyword>
<dbReference type="Pfam" id="PF12689">
    <property type="entry name" value="Acid_PPase"/>
    <property type="match status" value="1"/>
</dbReference>
<evidence type="ECO:0000256" key="1">
    <source>
        <dbReference type="ARBA" id="ARBA00010050"/>
    </source>
</evidence>
<comment type="similarity">
    <text evidence="1 4">Belongs to the SNAP family.</text>
</comment>
<evidence type="ECO:0000256" key="2">
    <source>
        <dbReference type="ARBA" id="ARBA00022448"/>
    </source>
</evidence>
<dbReference type="NCBIfam" id="TIGR01681">
    <property type="entry name" value="HAD-SF-IIIC"/>
    <property type="match status" value="1"/>
</dbReference>
<comment type="caution">
    <text evidence="5">The sequence shown here is derived from an EMBL/GenBank/DDBJ whole genome shotgun (WGS) entry which is preliminary data.</text>
</comment>
<comment type="subcellular location">
    <subcellularLocation>
        <location evidence="4">Membrane</location>
        <topology evidence="4">Peripheral membrane protein</topology>
    </subcellularLocation>
</comment>
<dbReference type="SFLD" id="SFLDG01129">
    <property type="entry name" value="C1.5:_HAD__Beta-PGM__Phosphata"/>
    <property type="match status" value="1"/>
</dbReference>
<evidence type="ECO:0000256" key="3">
    <source>
        <dbReference type="ARBA" id="ARBA00022927"/>
    </source>
</evidence>
<dbReference type="Gene3D" id="3.40.50.1000">
    <property type="entry name" value="HAD superfamily/HAD-like"/>
    <property type="match status" value="1"/>
</dbReference>
<dbReference type="EMBL" id="JAANIU010000172">
    <property type="protein sequence ID" value="KAG1574463.1"/>
    <property type="molecule type" value="Genomic_DNA"/>
</dbReference>
<keyword evidence="4" id="KW-0931">ER-Golgi transport</keyword>
<keyword evidence="2 4" id="KW-0813">Transport</keyword>
<keyword evidence="6" id="KW-1185">Reference proteome</keyword>
<dbReference type="AlphaFoldDB" id="A0A9P6ZAX4"/>
<gene>
    <name evidence="5" type="ORF">G6F50_001953</name>
</gene>
<dbReference type="InterPro" id="IPR023214">
    <property type="entry name" value="HAD_sf"/>
</dbReference>
<name>A0A9P6ZAX4_9FUNG</name>
<dbReference type="GO" id="GO:0035494">
    <property type="term" value="P:SNARE complex disassembly"/>
    <property type="evidence" value="ECO:0007669"/>
    <property type="project" value="TreeGrafter"/>
</dbReference>
<dbReference type="SFLD" id="SFLDS00003">
    <property type="entry name" value="Haloacid_Dehalogenase"/>
    <property type="match status" value="1"/>
</dbReference>
<proteinExistence type="inferred from homology"/>
<dbReference type="InterPro" id="IPR010036">
    <property type="entry name" value="MDP_1_eu_arc"/>
</dbReference>
<dbReference type="GO" id="GO:0006886">
    <property type="term" value="P:intracellular protein transport"/>
    <property type="evidence" value="ECO:0007669"/>
    <property type="project" value="UniProtKB-UniRule"/>
</dbReference>
<dbReference type="InterPro" id="IPR010033">
    <property type="entry name" value="HAD_SF_ppase_IIIC"/>
</dbReference>
<dbReference type="PANTHER" id="PTHR13768:SF8">
    <property type="entry name" value="ALPHA-SOLUBLE NSF ATTACHMENT PROTEIN"/>
    <property type="match status" value="1"/>
</dbReference>
<protein>
    <recommendedName>
        <fullName evidence="7">Magnesium-dependent phosphatase-1</fullName>
    </recommendedName>
</protein>
<dbReference type="GO" id="GO:0016791">
    <property type="term" value="F:phosphatase activity"/>
    <property type="evidence" value="ECO:0007669"/>
    <property type="project" value="InterPro"/>
</dbReference>
<accession>A0A9P6ZAX4</accession>
<dbReference type="GO" id="GO:0031201">
    <property type="term" value="C:SNARE complex"/>
    <property type="evidence" value="ECO:0007669"/>
    <property type="project" value="TreeGrafter"/>
</dbReference>
<dbReference type="PANTHER" id="PTHR13768">
    <property type="entry name" value="SOLUBLE NSF ATTACHMENT PROTEIN SNAP"/>
    <property type="match status" value="1"/>
</dbReference>
<dbReference type="SUPFAM" id="SSF48452">
    <property type="entry name" value="TPR-like"/>
    <property type="match status" value="1"/>
</dbReference>
<dbReference type="Gene3D" id="1.25.40.10">
    <property type="entry name" value="Tetratricopeptide repeat domain"/>
    <property type="match status" value="1"/>
</dbReference>
<dbReference type="CDD" id="cd15832">
    <property type="entry name" value="SNAP"/>
    <property type="match status" value="1"/>
</dbReference>
<dbReference type="InterPro" id="IPR000744">
    <property type="entry name" value="NSF_attach"/>
</dbReference>
<dbReference type="GO" id="GO:0005483">
    <property type="term" value="F:soluble NSF attachment protein activity"/>
    <property type="evidence" value="ECO:0007669"/>
    <property type="project" value="TreeGrafter"/>
</dbReference>
<comment type="function">
    <text evidence="4">Required for vesicular transport between the endoplasmic reticulum and the Golgi apparatus.</text>
</comment>
<evidence type="ECO:0000256" key="4">
    <source>
        <dbReference type="RuleBase" id="RU367013"/>
    </source>
</evidence>
<dbReference type="GO" id="GO:0005774">
    <property type="term" value="C:vacuolar membrane"/>
    <property type="evidence" value="ECO:0007669"/>
    <property type="project" value="TreeGrafter"/>
</dbReference>
<dbReference type="Proteomes" id="UP000740926">
    <property type="component" value="Unassembled WGS sequence"/>
</dbReference>
<evidence type="ECO:0000313" key="5">
    <source>
        <dbReference type="EMBL" id="KAG1574463.1"/>
    </source>
</evidence>
<dbReference type="PRINTS" id="PR00448">
    <property type="entry name" value="NSFATTACHMNT"/>
</dbReference>
<sequence>MTITLKKQFKRFPKLIVFDLDYTLWPEWIDCTYGPPYKYNEETNSVFDKQKELKLFEHTTRIISFIKSLPDTQIAIASRTHAPEWARKLLGLLRIPELDNITLLEAIDYMEIYPSSKIKHFKALSEKSGIPCHEMLFFDDEQRNREVAKLGVHFVLVDSRTGITPTQFENALDAFEKNAGPHDLLLQAEKKLNSWTWFNSKNKHEDAAEMYEKAGNTFKLAQRCRKEAGEAYLKAAKLYETTPEFRFECSKAFENASKCLKRMDAKAAIDALNKAITVDKEACNFRNAAKHHQEIAEIYETEIIDLKGARENWQEAAKLYMADDSRPMINKCLLKVAHFDAQLEEYNLAIEHFEQVATDSIDNPLTKWSNKEYYLKAGLCSLCTNDTVKTHELLTRYCAMDASFETTREFQFLSGILECVENNDHELFTQKVREFDSLTKLDNWKINILLKVRKTLDSNK</sequence>
<dbReference type="SUPFAM" id="SSF56784">
    <property type="entry name" value="HAD-like"/>
    <property type="match status" value="1"/>
</dbReference>
<dbReference type="NCBIfam" id="TIGR01685">
    <property type="entry name" value="MDP-1"/>
    <property type="match status" value="1"/>
</dbReference>
<dbReference type="InterPro" id="IPR036412">
    <property type="entry name" value="HAD-like_sf"/>
</dbReference>
<reference evidence="5 6" key="1">
    <citation type="journal article" date="2020" name="Microb. Genom.">
        <title>Genetic diversity of clinical and environmental Mucorales isolates obtained from an investigation of mucormycosis cases among solid organ transplant recipients.</title>
        <authorList>
            <person name="Nguyen M.H."/>
            <person name="Kaul D."/>
            <person name="Muto C."/>
            <person name="Cheng S.J."/>
            <person name="Richter R.A."/>
            <person name="Bruno V.M."/>
            <person name="Liu G."/>
            <person name="Beyhan S."/>
            <person name="Sundermann A.J."/>
            <person name="Mounaud S."/>
            <person name="Pasculle A.W."/>
            <person name="Nierman W.C."/>
            <person name="Driscoll E."/>
            <person name="Cumbie R."/>
            <person name="Clancy C.J."/>
            <person name="Dupont C.L."/>
        </authorList>
    </citation>
    <scope>NUCLEOTIDE SEQUENCE [LARGE SCALE GENOMIC DNA]</scope>
    <source>
        <strain evidence="5 6">GL24</strain>
    </source>
</reference>
<dbReference type="Pfam" id="PF14938">
    <property type="entry name" value="SNAP"/>
    <property type="match status" value="1"/>
</dbReference>
<dbReference type="GO" id="GO:0019905">
    <property type="term" value="F:syntaxin binding"/>
    <property type="evidence" value="ECO:0007669"/>
    <property type="project" value="TreeGrafter"/>
</dbReference>
<dbReference type="SFLD" id="SFLDG01131">
    <property type="entry name" value="C1.5.2:_MDP_Like"/>
    <property type="match status" value="1"/>
</dbReference>
<evidence type="ECO:0008006" key="7">
    <source>
        <dbReference type="Google" id="ProtNLM"/>
    </source>
</evidence>